<feature type="DNA-binding region" description="H-T-H motif" evidence="2">
    <location>
        <begin position="55"/>
        <end position="74"/>
    </location>
</feature>
<dbReference type="InterPro" id="IPR009057">
    <property type="entry name" value="Homeodomain-like_sf"/>
</dbReference>
<evidence type="ECO:0000313" key="6">
    <source>
        <dbReference type="Proteomes" id="UP000326041"/>
    </source>
</evidence>
<keyword evidence="1 2" id="KW-0238">DNA-binding</keyword>
<dbReference type="Pfam" id="PF00440">
    <property type="entry name" value="TetR_N"/>
    <property type="match status" value="1"/>
</dbReference>
<evidence type="ECO:0000256" key="1">
    <source>
        <dbReference type="ARBA" id="ARBA00023125"/>
    </source>
</evidence>
<evidence type="ECO:0000313" key="5">
    <source>
        <dbReference type="EMBL" id="QEV06940.1"/>
    </source>
</evidence>
<dbReference type="PANTHER" id="PTHR30055:SF226">
    <property type="entry name" value="HTH-TYPE TRANSCRIPTIONAL REGULATOR PKSA"/>
    <property type="match status" value="1"/>
</dbReference>
<evidence type="ECO:0000256" key="3">
    <source>
        <dbReference type="SAM" id="MobiDB-lite"/>
    </source>
</evidence>
<dbReference type="EMBL" id="CP023697">
    <property type="protein sequence ID" value="QEV06940.1"/>
    <property type="molecule type" value="Genomic_DNA"/>
</dbReference>
<feature type="domain" description="HTH tetR-type" evidence="4">
    <location>
        <begin position="32"/>
        <end position="92"/>
    </location>
</feature>
<dbReference type="InterPro" id="IPR001647">
    <property type="entry name" value="HTH_TetR"/>
</dbReference>
<organism evidence="5 6">
    <name type="scientific">Streptomyces prasinus</name>
    <dbReference type="NCBI Taxonomy" id="67345"/>
    <lineage>
        <taxon>Bacteria</taxon>
        <taxon>Bacillati</taxon>
        <taxon>Actinomycetota</taxon>
        <taxon>Actinomycetes</taxon>
        <taxon>Kitasatosporales</taxon>
        <taxon>Streptomycetaceae</taxon>
        <taxon>Streptomyces</taxon>
    </lineage>
</organism>
<evidence type="ECO:0000256" key="2">
    <source>
        <dbReference type="PROSITE-ProRule" id="PRU00335"/>
    </source>
</evidence>
<evidence type="ECO:0000259" key="4">
    <source>
        <dbReference type="PROSITE" id="PS50977"/>
    </source>
</evidence>
<name>A0ABX6AYX1_9ACTN</name>
<dbReference type="Proteomes" id="UP000326041">
    <property type="component" value="Chromosome"/>
</dbReference>
<dbReference type="InterPro" id="IPR050109">
    <property type="entry name" value="HTH-type_TetR-like_transc_reg"/>
</dbReference>
<feature type="region of interest" description="Disordered" evidence="3">
    <location>
        <begin position="1"/>
        <end position="32"/>
    </location>
</feature>
<sequence length="225" mass="24483">MSTTDRGAHGGRDDRGARADRAERVPKQDRSRVTRQRLLEAAVACLAEHGWTGSTVLVVAERAGVSRGAAQHHFPTREDLFTAAVEYVAEERSTALRDLFPDGTTAGDRRAVVTALIDLYTGPLFRAALHLWVAASNEEQLRSRVTELESRIGRESHRVAVELLAADETRPGVRETVQGLLDMARGLGLATLLTDDAARRERVVRQWAALLDGVLDGGLDGALTD</sequence>
<accession>A0ABX6AYX1</accession>
<proteinExistence type="predicted"/>
<protein>
    <submittedName>
        <fullName evidence="5">TetR/AcrR family transcriptional regulator</fullName>
    </submittedName>
</protein>
<gene>
    <name evidence="5" type="ORF">CP972_15935</name>
</gene>
<keyword evidence="6" id="KW-1185">Reference proteome</keyword>
<reference evidence="5 6" key="1">
    <citation type="submission" date="2017-09" db="EMBL/GenBank/DDBJ databases">
        <authorList>
            <person name="Lee N."/>
            <person name="Cho B.-K."/>
        </authorList>
    </citation>
    <scope>NUCLEOTIDE SEQUENCE [LARGE SCALE GENOMIC DNA]</scope>
    <source>
        <strain evidence="5 6">ATCC 13879</strain>
    </source>
</reference>
<dbReference type="PRINTS" id="PR00455">
    <property type="entry name" value="HTHTETR"/>
</dbReference>
<dbReference type="Gene3D" id="1.10.357.10">
    <property type="entry name" value="Tetracycline Repressor, domain 2"/>
    <property type="match status" value="1"/>
</dbReference>
<dbReference type="PROSITE" id="PS50977">
    <property type="entry name" value="HTH_TETR_2"/>
    <property type="match status" value="1"/>
</dbReference>
<dbReference type="PANTHER" id="PTHR30055">
    <property type="entry name" value="HTH-TYPE TRANSCRIPTIONAL REGULATOR RUTR"/>
    <property type="match status" value="1"/>
</dbReference>
<dbReference type="SUPFAM" id="SSF46689">
    <property type="entry name" value="Homeodomain-like"/>
    <property type="match status" value="1"/>
</dbReference>